<dbReference type="GO" id="GO:0009234">
    <property type="term" value="P:menaquinone biosynthetic process"/>
    <property type="evidence" value="ECO:0007669"/>
    <property type="project" value="UniProtKB-UniRule"/>
</dbReference>
<dbReference type="Gene3D" id="3.40.50.1820">
    <property type="entry name" value="alpha/beta hydrolase"/>
    <property type="match status" value="1"/>
</dbReference>
<evidence type="ECO:0000256" key="3">
    <source>
        <dbReference type="HAMAP-Rule" id="MF_01660"/>
    </source>
</evidence>
<dbReference type="NCBIfam" id="TIGR03695">
    <property type="entry name" value="menH_SHCHC"/>
    <property type="match status" value="1"/>
</dbReference>
<dbReference type="Proteomes" id="UP001223261">
    <property type="component" value="Chromosome"/>
</dbReference>
<dbReference type="PANTHER" id="PTHR42916:SF1">
    <property type="entry name" value="PROTEIN PHYLLO, CHLOROPLASTIC"/>
    <property type="match status" value="1"/>
</dbReference>
<dbReference type="EMBL" id="CP118848">
    <property type="protein sequence ID" value="WHI60975.1"/>
    <property type="molecule type" value="Genomic_DNA"/>
</dbReference>
<gene>
    <name evidence="3 5" type="primary">menH</name>
    <name evidence="5" type="ORF">PYH69_04910</name>
</gene>
<dbReference type="EC" id="4.2.99.20" evidence="3"/>
<evidence type="ECO:0000313" key="5">
    <source>
        <dbReference type="EMBL" id="WHI60975.1"/>
    </source>
</evidence>
<evidence type="ECO:0000256" key="1">
    <source>
        <dbReference type="ARBA" id="ARBA00022428"/>
    </source>
</evidence>
<reference evidence="5" key="1">
    <citation type="journal article" date="2023" name="Antibiotics">
        <title>Prevalence and Molecular Characterization of Methicillin-Resistant Staphylococci (MRS) and Mammaliicocci (MRM) in Dromedary Camels from Algeria: First Detection of SCCmec-mecC Hybrid in Methicillin-Resistant Mammaliicoccus lentus.</title>
        <authorList>
            <person name="Belhout C."/>
            <person name="Boyen F."/>
            <person name="Vereecke N."/>
            <person name="Theuns S."/>
            <person name="Taibi N."/>
            <person name="Stegger M."/>
            <person name="de la Fe-Rodriguez P.Y."/>
            <person name="Bouayad L."/>
            <person name="Elgroud R."/>
            <person name="Butaye P."/>
        </authorList>
    </citation>
    <scope>NUCLEOTIDE SEQUENCE</scope>
    <source>
        <strain evidence="5">7048</strain>
    </source>
</reference>
<dbReference type="InterPro" id="IPR029058">
    <property type="entry name" value="AB_hydrolase_fold"/>
</dbReference>
<comment type="catalytic activity">
    <reaction evidence="3">
        <text>5-enolpyruvoyl-6-hydroxy-2-succinyl-cyclohex-3-ene-1-carboxylate = (1R,6R)-6-hydroxy-2-succinyl-cyclohexa-2,4-diene-1-carboxylate + pyruvate</text>
        <dbReference type="Rhea" id="RHEA:25597"/>
        <dbReference type="ChEBI" id="CHEBI:15361"/>
        <dbReference type="ChEBI" id="CHEBI:58689"/>
        <dbReference type="ChEBI" id="CHEBI:58818"/>
        <dbReference type="EC" id="4.2.99.20"/>
    </reaction>
</comment>
<protein>
    <recommendedName>
        <fullName evidence="3">Putative 2-succinyl-6-hydroxy-2,4-cyclohexadiene-1-carboxylate synthase</fullName>
        <shortName evidence="3">SHCHC synthase</shortName>
        <ecNumber evidence="3">4.2.99.20</ecNumber>
    </recommendedName>
</protein>
<sequence>MLTHYVKGELNTDQPTLIMLHGFISDHTTFHLVEDKIVNNDINIIEIELPGHGQDKSRIDDEWSMHFIAQQLLEVIEYYNLNQVFLHGYSMGGRVALSFAIQHPQVLKGLILESASPGIQDNDEKQKRIEVDKNRAQLISEIGVTEFVNEWEQLPLFNTQNHLASEERKRIRKMRLSQNAKGLSKSLIDYGTGSQTSYWAMLDQLQTPVCIIVGSEDEKFINIGSKMNNCFKNSELHIVKEAGHTIHVEQPTKFDTIIVEFILGGTLCQDNGKR</sequence>
<dbReference type="Pfam" id="PF00561">
    <property type="entry name" value="Abhydrolase_1"/>
    <property type="match status" value="1"/>
</dbReference>
<dbReference type="InterPro" id="IPR022485">
    <property type="entry name" value="SHCHC_synthase_MenH"/>
</dbReference>
<dbReference type="RefSeq" id="WP_282862786.1">
    <property type="nucleotide sequence ID" value="NZ_CP118848.1"/>
</dbReference>
<comment type="subunit">
    <text evidence="3">Monomer.</text>
</comment>
<accession>A0AAX3W7I1</accession>
<dbReference type="SUPFAM" id="SSF53474">
    <property type="entry name" value="alpha/beta-Hydrolases"/>
    <property type="match status" value="1"/>
</dbReference>
<dbReference type="AlphaFoldDB" id="A0AAX3W7I1"/>
<dbReference type="InterPro" id="IPR000073">
    <property type="entry name" value="AB_hydrolase_1"/>
</dbReference>
<comment type="pathway">
    <text evidence="3">Quinol/quinone metabolism; menaquinone biosynthesis.</text>
</comment>
<dbReference type="PANTHER" id="PTHR42916">
    <property type="entry name" value="2-SUCCINYL-5-ENOLPYRUVYL-6-HYDROXY-3-CYCLOHEXENE-1-CARBOXYLATE SYNTHASE"/>
    <property type="match status" value="1"/>
</dbReference>
<name>A0AAX3W7I1_MAMLE</name>
<comment type="function">
    <text evidence="3">Catalyzes a proton abstraction reaction that results in 2,5-elimination of pyruvate from 2-succinyl-5-enolpyruvyl-6-hydroxy-3-cyclohexene-1-carboxylate (SEPHCHC) and the formation of 2-succinyl-6-hydroxy-2,4-cyclohexadiene-1-carboxylate (SHCHC).</text>
</comment>
<feature type="domain" description="AB hydrolase-1" evidence="4">
    <location>
        <begin position="15"/>
        <end position="250"/>
    </location>
</feature>
<keyword evidence="2 3" id="KW-0456">Lyase</keyword>
<dbReference type="GO" id="GO:0070205">
    <property type="term" value="F:2-succinyl-6-hydroxy-2,4-cyclohexadiene-1-carboxylate synthase activity"/>
    <property type="evidence" value="ECO:0007669"/>
    <property type="project" value="UniProtKB-UniRule"/>
</dbReference>
<comment type="similarity">
    <text evidence="3">Belongs to the AB hydrolase superfamily. MenH family.</text>
</comment>
<evidence type="ECO:0000259" key="4">
    <source>
        <dbReference type="Pfam" id="PF00561"/>
    </source>
</evidence>
<proteinExistence type="inferred from homology"/>
<evidence type="ECO:0000256" key="2">
    <source>
        <dbReference type="ARBA" id="ARBA00023239"/>
    </source>
</evidence>
<evidence type="ECO:0000313" key="6">
    <source>
        <dbReference type="Proteomes" id="UP001223261"/>
    </source>
</evidence>
<keyword evidence="1 3" id="KW-0474">Menaquinone biosynthesis</keyword>
<dbReference type="PRINTS" id="PR00111">
    <property type="entry name" value="ABHYDROLASE"/>
</dbReference>
<dbReference type="HAMAP" id="MF_01660">
    <property type="entry name" value="MenH"/>
    <property type="match status" value="1"/>
</dbReference>
<organism evidence="5 6">
    <name type="scientific">Mammaliicoccus lentus</name>
    <name type="common">Staphylococcus lentus</name>
    <dbReference type="NCBI Taxonomy" id="42858"/>
    <lineage>
        <taxon>Bacteria</taxon>
        <taxon>Bacillati</taxon>
        <taxon>Bacillota</taxon>
        <taxon>Bacilli</taxon>
        <taxon>Bacillales</taxon>
        <taxon>Staphylococcaceae</taxon>
        <taxon>Mammaliicoccus</taxon>
    </lineage>
</organism>
<comment type="pathway">
    <text evidence="3">Quinol/quinone metabolism; 1,4-dihydroxy-2-naphthoate biosynthesis; 1,4-dihydroxy-2-naphthoate from chorismate: step 3/7.</text>
</comment>